<dbReference type="GO" id="GO:0000731">
    <property type="term" value="P:DNA synthesis involved in DNA repair"/>
    <property type="evidence" value="ECO:0007669"/>
    <property type="project" value="TreeGrafter"/>
</dbReference>
<name>A0A3B0SX46_9ZZZZ</name>
<protein>
    <submittedName>
        <fullName evidence="2">DNA recombination and repair protein RecF</fullName>
    </submittedName>
</protein>
<reference evidence="2" key="1">
    <citation type="submission" date="2018-06" db="EMBL/GenBank/DDBJ databases">
        <authorList>
            <person name="Zhirakovskaya E."/>
        </authorList>
    </citation>
    <scope>NUCLEOTIDE SEQUENCE</scope>
</reference>
<dbReference type="InterPro" id="IPR038729">
    <property type="entry name" value="Rad50/SbcC_AAA"/>
</dbReference>
<feature type="non-terminal residue" evidence="2">
    <location>
        <position position="77"/>
    </location>
</feature>
<evidence type="ECO:0000259" key="1">
    <source>
        <dbReference type="Pfam" id="PF13476"/>
    </source>
</evidence>
<dbReference type="GO" id="GO:0006302">
    <property type="term" value="P:double-strand break repair"/>
    <property type="evidence" value="ECO:0007669"/>
    <property type="project" value="InterPro"/>
</dbReference>
<proteinExistence type="predicted"/>
<dbReference type="PANTHER" id="PTHR32182:SF0">
    <property type="entry name" value="DNA REPLICATION AND REPAIR PROTEIN RECF"/>
    <property type="match status" value="1"/>
</dbReference>
<sequence>MPGLWLSTLTLSHFRSHKSARLEIDARPVAIYGPNGAGKTNVLEAVSVMSPGRGLRRASALDMTRRPEALGWKLTGV</sequence>
<dbReference type="PANTHER" id="PTHR32182">
    <property type="entry name" value="DNA REPLICATION AND REPAIR PROTEIN RECF"/>
    <property type="match status" value="1"/>
</dbReference>
<dbReference type="AlphaFoldDB" id="A0A3B0SX46"/>
<gene>
    <name evidence="2" type="ORF">MNBD_ALPHA07-268</name>
</gene>
<evidence type="ECO:0000313" key="2">
    <source>
        <dbReference type="EMBL" id="VAW01044.1"/>
    </source>
</evidence>
<dbReference type="InterPro" id="IPR027417">
    <property type="entry name" value="P-loop_NTPase"/>
</dbReference>
<dbReference type="GO" id="GO:0016887">
    <property type="term" value="F:ATP hydrolysis activity"/>
    <property type="evidence" value="ECO:0007669"/>
    <property type="project" value="InterPro"/>
</dbReference>
<accession>A0A3B0SX46</accession>
<organism evidence="2">
    <name type="scientific">hydrothermal vent metagenome</name>
    <dbReference type="NCBI Taxonomy" id="652676"/>
    <lineage>
        <taxon>unclassified sequences</taxon>
        <taxon>metagenomes</taxon>
        <taxon>ecological metagenomes</taxon>
    </lineage>
</organism>
<dbReference type="Pfam" id="PF13476">
    <property type="entry name" value="AAA_23"/>
    <property type="match status" value="1"/>
</dbReference>
<feature type="domain" description="Rad50/SbcC-type AAA" evidence="1">
    <location>
        <begin position="9"/>
        <end position="48"/>
    </location>
</feature>
<dbReference type="EMBL" id="UOEG01000220">
    <property type="protein sequence ID" value="VAW01044.1"/>
    <property type="molecule type" value="Genomic_DNA"/>
</dbReference>
<dbReference type="Gene3D" id="3.40.50.300">
    <property type="entry name" value="P-loop containing nucleotide triphosphate hydrolases"/>
    <property type="match status" value="1"/>
</dbReference>
<dbReference type="SUPFAM" id="SSF52540">
    <property type="entry name" value="P-loop containing nucleoside triphosphate hydrolases"/>
    <property type="match status" value="1"/>
</dbReference>